<dbReference type="Proteomes" id="UP000284706">
    <property type="component" value="Unassembled WGS sequence"/>
</dbReference>
<comment type="caution">
    <text evidence="2">The sequence shown here is derived from an EMBL/GenBank/DDBJ whole genome shotgun (WGS) entry which is preliminary data.</text>
</comment>
<sequence length="803" mass="89390">MPNHERFTGLRKAFLEGERERYNEAVTNGTKGDFLMDVIRRFLKRFPLDLEDKKEPTAEFLAGVDDSKPDEELVAPDPTDMPEDQARYSRLLKEYDEKVKLLDTRKKQIARWFVQRKNKDDKGGADQKPIWKLEKEPDVDDPMTILKLRLLGKPPVRPRKSTDYNLWAKDHADKVAKEYAIAANGKKGMNLKLRGRVLQKLFKEESKAVQAAYAVRAEEEHKAIIKKWEDVMQGPPSTTPESQQVCINNLASLMQPILDLLVAHTGMRFTMLGGGPEPAAGGRLNIIGLSSGGTKGSTSNTFPQAEPEKYQKLVLAAFSDFLRKCYTEEDCRASALYAVGESYGPPTSEPIAKNPNAQHDGTHEQNNEHVEESSSSGDGEGIQGGVCQSEGNKDAAQADDNSDRQQSPHTPKTANDDQSSWPSWSYFCRSLPPATPARFPSSSPAPPRSPLAPHDMDEVIGQPDNQAPRPISSPPFVTSPEYSSSLRGPLSSPSPHPFPPLIEKGAAKDTSKGAPRGPSNNAAVPRRKTFVIRPVPKFVIHPSSPLTSASRTLNVPKSMHGQRHLSMEEPARVPASKQADKENGSKKKRKAISDEAAPVPKRRRTKQADALLQAPPPASTTTSYSLFNVEHLSATYLQAQLPAGCDTGIKNTLTMLTSASWDRRWQLMTAEWVRFEKIHDFRQSGKFKSTSRPRAIGDWIKRARASSYKPTVDVNEFQKDFWEWWSNLQPEWRSIWDGDAPQQVRGGWTELDVSGVNGFPSVVAALYFWGLALGKEWRTSPSWALAVDDVYWVLTQLCAGYSE</sequence>
<feature type="region of interest" description="Disordered" evidence="1">
    <location>
        <begin position="65"/>
        <end position="84"/>
    </location>
</feature>
<dbReference type="InParanoid" id="A0A409WSN1"/>
<feature type="region of interest" description="Disordered" evidence="1">
    <location>
        <begin position="435"/>
        <end position="528"/>
    </location>
</feature>
<accession>A0A409WSN1</accession>
<feature type="compositionally biased region" description="Polar residues" evidence="1">
    <location>
        <begin position="404"/>
        <end position="421"/>
    </location>
</feature>
<feature type="compositionally biased region" description="Basic and acidic residues" evidence="1">
    <location>
        <begin position="360"/>
        <end position="372"/>
    </location>
</feature>
<evidence type="ECO:0000313" key="2">
    <source>
        <dbReference type="EMBL" id="PPQ81535.1"/>
    </source>
</evidence>
<organism evidence="2 3">
    <name type="scientific">Gymnopilus dilepis</name>
    <dbReference type="NCBI Taxonomy" id="231916"/>
    <lineage>
        <taxon>Eukaryota</taxon>
        <taxon>Fungi</taxon>
        <taxon>Dikarya</taxon>
        <taxon>Basidiomycota</taxon>
        <taxon>Agaricomycotina</taxon>
        <taxon>Agaricomycetes</taxon>
        <taxon>Agaricomycetidae</taxon>
        <taxon>Agaricales</taxon>
        <taxon>Agaricineae</taxon>
        <taxon>Hymenogastraceae</taxon>
        <taxon>Gymnopilus</taxon>
    </lineage>
</organism>
<feature type="region of interest" description="Disordered" evidence="1">
    <location>
        <begin position="541"/>
        <end position="619"/>
    </location>
</feature>
<evidence type="ECO:0000256" key="1">
    <source>
        <dbReference type="SAM" id="MobiDB-lite"/>
    </source>
</evidence>
<protein>
    <submittedName>
        <fullName evidence="2">Uncharacterized protein</fullName>
    </submittedName>
</protein>
<dbReference type="OrthoDB" id="2803783at2759"/>
<proteinExistence type="predicted"/>
<reference evidence="2 3" key="1">
    <citation type="journal article" date="2018" name="Evol. Lett.">
        <title>Horizontal gene cluster transfer increased hallucinogenic mushroom diversity.</title>
        <authorList>
            <person name="Reynolds H.T."/>
            <person name="Vijayakumar V."/>
            <person name="Gluck-Thaler E."/>
            <person name="Korotkin H.B."/>
            <person name="Matheny P.B."/>
            <person name="Slot J.C."/>
        </authorList>
    </citation>
    <scope>NUCLEOTIDE SEQUENCE [LARGE SCALE GENOMIC DNA]</scope>
    <source>
        <strain evidence="2 3">SRW20</strain>
    </source>
</reference>
<gene>
    <name evidence="2" type="ORF">CVT26_011043</name>
</gene>
<dbReference type="AlphaFoldDB" id="A0A409WSN1"/>
<dbReference type="EMBL" id="NHYE01004856">
    <property type="protein sequence ID" value="PPQ81535.1"/>
    <property type="molecule type" value="Genomic_DNA"/>
</dbReference>
<name>A0A409WSN1_9AGAR</name>
<feature type="region of interest" description="Disordered" evidence="1">
    <location>
        <begin position="343"/>
        <end position="421"/>
    </location>
</feature>
<keyword evidence="3" id="KW-1185">Reference proteome</keyword>
<evidence type="ECO:0000313" key="3">
    <source>
        <dbReference type="Proteomes" id="UP000284706"/>
    </source>
</evidence>
<feature type="compositionally biased region" description="Polar residues" evidence="1">
    <location>
        <begin position="544"/>
        <end position="555"/>
    </location>
</feature>